<accession>A0A9D2MK50</accession>
<proteinExistence type="predicted"/>
<evidence type="ECO:0000313" key="4">
    <source>
        <dbReference type="Proteomes" id="UP000823877"/>
    </source>
</evidence>
<dbReference type="GO" id="GO:0016757">
    <property type="term" value="F:glycosyltransferase activity"/>
    <property type="evidence" value="ECO:0007669"/>
    <property type="project" value="UniProtKB-KW"/>
</dbReference>
<feature type="domain" description="Glycosyl transferase family 1" evidence="1">
    <location>
        <begin position="188"/>
        <end position="332"/>
    </location>
</feature>
<reference evidence="3" key="1">
    <citation type="journal article" date="2021" name="PeerJ">
        <title>Extensive microbial diversity within the chicken gut microbiome revealed by metagenomics and culture.</title>
        <authorList>
            <person name="Gilroy R."/>
            <person name="Ravi A."/>
            <person name="Getino M."/>
            <person name="Pursley I."/>
            <person name="Horton D.L."/>
            <person name="Alikhan N.F."/>
            <person name="Baker D."/>
            <person name="Gharbi K."/>
            <person name="Hall N."/>
            <person name="Watson M."/>
            <person name="Adriaenssens E.M."/>
            <person name="Foster-Nyarko E."/>
            <person name="Jarju S."/>
            <person name="Secka A."/>
            <person name="Antonio M."/>
            <person name="Oren A."/>
            <person name="Chaudhuri R.R."/>
            <person name="La Ragione R."/>
            <person name="Hildebrand F."/>
            <person name="Pallen M.J."/>
        </authorList>
    </citation>
    <scope>NUCLEOTIDE SEQUENCE</scope>
    <source>
        <strain evidence="3">CHK188-16595</strain>
    </source>
</reference>
<dbReference type="Gene3D" id="3.40.50.2000">
    <property type="entry name" value="Glycogen Phosphorylase B"/>
    <property type="match status" value="2"/>
</dbReference>
<evidence type="ECO:0000259" key="2">
    <source>
        <dbReference type="Pfam" id="PF13439"/>
    </source>
</evidence>
<organism evidence="3 4">
    <name type="scientific">Candidatus Eubacterium faecale</name>
    <dbReference type="NCBI Taxonomy" id="2838568"/>
    <lineage>
        <taxon>Bacteria</taxon>
        <taxon>Bacillati</taxon>
        <taxon>Bacillota</taxon>
        <taxon>Clostridia</taxon>
        <taxon>Eubacteriales</taxon>
        <taxon>Eubacteriaceae</taxon>
        <taxon>Eubacterium</taxon>
    </lineage>
</organism>
<dbReference type="SUPFAM" id="SSF53756">
    <property type="entry name" value="UDP-Glycosyltransferase/glycogen phosphorylase"/>
    <property type="match status" value="1"/>
</dbReference>
<evidence type="ECO:0000259" key="1">
    <source>
        <dbReference type="Pfam" id="PF00534"/>
    </source>
</evidence>
<keyword evidence="3" id="KW-0808">Transferase</keyword>
<dbReference type="Pfam" id="PF00534">
    <property type="entry name" value="Glycos_transf_1"/>
    <property type="match status" value="1"/>
</dbReference>
<dbReference type="PANTHER" id="PTHR12526">
    <property type="entry name" value="GLYCOSYLTRANSFERASE"/>
    <property type="match status" value="1"/>
</dbReference>
<feature type="domain" description="Glycosyltransferase subfamily 4-like N-terminal" evidence="2">
    <location>
        <begin position="15"/>
        <end position="178"/>
    </location>
</feature>
<dbReference type="InterPro" id="IPR028098">
    <property type="entry name" value="Glyco_trans_4-like_N"/>
</dbReference>
<name>A0A9D2MK50_9FIRM</name>
<dbReference type="EMBL" id="DWXN01000010">
    <property type="protein sequence ID" value="HJB75003.1"/>
    <property type="molecule type" value="Genomic_DNA"/>
</dbReference>
<reference evidence="3" key="2">
    <citation type="submission" date="2021-04" db="EMBL/GenBank/DDBJ databases">
        <authorList>
            <person name="Gilroy R."/>
        </authorList>
    </citation>
    <scope>NUCLEOTIDE SEQUENCE</scope>
    <source>
        <strain evidence="3">CHK188-16595</strain>
    </source>
</reference>
<dbReference type="Proteomes" id="UP000823877">
    <property type="component" value="Unassembled WGS sequence"/>
</dbReference>
<dbReference type="Pfam" id="PF13439">
    <property type="entry name" value="Glyco_transf_4"/>
    <property type="match status" value="1"/>
</dbReference>
<comment type="caution">
    <text evidence="3">The sequence shown here is derived from an EMBL/GenBank/DDBJ whole genome shotgun (WGS) entry which is preliminary data.</text>
</comment>
<keyword evidence="3" id="KW-0328">Glycosyltransferase</keyword>
<dbReference type="AlphaFoldDB" id="A0A9D2MK50"/>
<gene>
    <name evidence="3" type="ORF">IAA37_04925</name>
</gene>
<sequence length="373" mass="42350">MKKKVLVVIQLLRRGGIEIAAVNFASHLNKDKYEITYYLQNADEGQDEDLVQSVLNSGAKIIVRDHSKQGYVSGLKDAVKIMKKNKYDIVHSHVVFYNGIIMLAAKISGIKKRIAHSHARMWNRKETLPFKLYRFIMRIFINAFATDKLACSTAAGCYMFGKKAFEKHGQIILNGIETKKYAFTQATREKKRQELGITGSELLIGHIGSVYKIKNQVFLTEIFSEMLKSEPNMELMLAGEKFDSQPVEKKAKELGIDEKIRMPGQRNDISELLQAFDILIFPSLVEALPVALIEAQAAKLPCLVSDRVTSEVKFNENVEFMPLEESAEKWAQKAFALLAQNREKINITQLTDHCDIYRIAQKLDKIYTNGANE</sequence>
<evidence type="ECO:0000313" key="3">
    <source>
        <dbReference type="EMBL" id="HJB75003.1"/>
    </source>
</evidence>
<protein>
    <submittedName>
        <fullName evidence="3">Glycosyltransferase</fullName>
        <ecNumber evidence="3">2.4.-.-</ecNumber>
    </submittedName>
</protein>
<dbReference type="InterPro" id="IPR001296">
    <property type="entry name" value="Glyco_trans_1"/>
</dbReference>
<dbReference type="EC" id="2.4.-.-" evidence="3"/>